<keyword evidence="1" id="KW-0472">Membrane</keyword>
<evidence type="ECO:0000313" key="3">
    <source>
        <dbReference type="Proteomes" id="UP000229976"/>
    </source>
</evidence>
<dbReference type="EMBL" id="PCRO01000037">
    <property type="protein sequence ID" value="PIP22596.1"/>
    <property type="molecule type" value="Genomic_DNA"/>
</dbReference>
<accession>A0A2G9YTN2</accession>
<name>A0A2G9YTN2_9BACT</name>
<sequence length="144" mass="16795">MKMSTHINAYEQHKVAIGIGILILLFIIGFIALSATGYFSEKTTNEPVKKYNSIDDINPYELKHKDLIEFKAIPHVDKYNTLSFIESSKIKKRYVDEKQAKEIREKCHGPLYLEECFFTAIYEGYELYNGRLFYIELSDIKLKA</sequence>
<feature type="transmembrane region" description="Helical" evidence="1">
    <location>
        <begin position="15"/>
        <end position="39"/>
    </location>
</feature>
<proteinExistence type="predicted"/>
<reference evidence="2 3" key="1">
    <citation type="submission" date="2017-09" db="EMBL/GenBank/DDBJ databases">
        <title>Depth-based differentiation of microbial function through sediment-hosted aquifers and enrichment of novel symbionts in the deep terrestrial subsurface.</title>
        <authorList>
            <person name="Probst A.J."/>
            <person name="Ladd B."/>
            <person name="Jarett J.K."/>
            <person name="Geller-Mcgrath D.E."/>
            <person name="Sieber C.M."/>
            <person name="Emerson J.B."/>
            <person name="Anantharaman K."/>
            <person name="Thomas B.C."/>
            <person name="Malmstrom R."/>
            <person name="Stieglmeier M."/>
            <person name="Klingl A."/>
            <person name="Woyke T."/>
            <person name="Ryan C.M."/>
            <person name="Banfield J.F."/>
        </authorList>
    </citation>
    <scope>NUCLEOTIDE SEQUENCE [LARGE SCALE GENOMIC DNA]</scope>
    <source>
        <strain evidence="2">CG23_combo_of_CG06-09_8_20_14_all_39_17</strain>
    </source>
</reference>
<keyword evidence="1" id="KW-1133">Transmembrane helix</keyword>
<protein>
    <submittedName>
        <fullName evidence="2">Uncharacterized protein</fullName>
    </submittedName>
</protein>
<evidence type="ECO:0000313" key="2">
    <source>
        <dbReference type="EMBL" id="PIP22596.1"/>
    </source>
</evidence>
<keyword evidence="1" id="KW-0812">Transmembrane</keyword>
<comment type="caution">
    <text evidence="2">The sequence shown here is derived from an EMBL/GenBank/DDBJ whole genome shotgun (WGS) entry which is preliminary data.</text>
</comment>
<organism evidence="2 3">
    <name type="scientific">Candidatus Nealsonbacteria bacterium CG23_combo_of_CG06-09_8_20_14_all_39_17</name>
    <dbReference type="NCBI Taxonomy" id="1974722"/>
    <lineage>
        <taxon>Bacteria</taxon>
        <taxon>Candidatus Nealsoniibacteriota</taxon>
    </lineage>
</organism>
<dbReference type="AlphaFoldDB" id="A0A2G9YTN2"/>
<gene>
    <name evidence="2" type="ORF">COX37_03065</name>
</gene>
<dbReference type="Proteomes" id="UP000229976">
    <property type="component" value="Unassembled WGS sequence"/>
</dbReference>
<evidence type="ECO:0000256" key="1">
    <source>
        <dbReference type="SAM" id="Phobius"/>
    </source>
</evidence>